<organism evidence="2 3">
    <name type="scientific">Aristolochia fimbriata</name>
    <name type="common">White veined hardy Dutchman's pipe vine</name>
    <dbReference type="NCBI Taxonomy" id="158543"/>
    <lineage>
        <taxon>Eukaryota</taxon>
        <taxon>Viridiplantae</taxon>
        <taxon>Streptophyta</taxon>
        <taxon>Embryophyta</taxon>
        <taxon>Tracheophyta</taxon>
        <taxon>Spermatophyta</taxon>
        <taxon>Magnoliopsida</taxon>
        <taxon>Magnoliidae</taxon>
        <taxon>Piperales</taxon>
        <taxon>Aristolochiaceae</taxon>
        <taxon>Aristolochia</taxon>
    </lineage>
</organism>
<accession>A0AAV7E0N8</accession>
<feature type="region of interest" description="Disordered" evidence="1">
    <location>
        <begin position="68"/>
        <end position="114"/>
    </location>
</feature>
<dbReference type="AlphaFoldDB" id="A0AAV7E0N8"/>
<proteinExistence type="predicted"/>
<keyword evidence="3" id="KW-1185">Reference proteome</keyword>
<feature type="compositionally biased region" description="Basic residues" evidence="1">
    <location>
        <begin position="95"/>
        <end position="104"/>
    </location>
</feature>
<protein>
    <submittedName>
        <fullName evidence="2">Uncharacterized protein</fullName>
    </submittedName>
</protein>
<gene>
    <name evidence="2" type="ORF">H6P81_017673</name>
</gene>
<name>A0AAV7E0N8_ARIFI</name>
<evidence type="ECO:0000313" key="3">
    <source>
        <dbReference type="Proteomes" id="UP000825729"/>
    </source>
</evidence>
<evidence type="ECO:0000256" key="1">
    <source>
        <dbReference type="SAM" id="MobiDB-lite"/>
    </source>
</evidence>
<dbReference type="Proteomes" id="UP000825729">
    <property type="component" value="Unassembled WGS sequence"/>
</dbReference>
<dbReference type="EMBL" id="JAINDJ010000007">
    <property type="protein sequence ID" value="KAG9441819.1"/>
    <property type="molecule type" value="Genomic_DNA"/>
</dbReference>
<sequence length="114" mass="12786">MKISFQSYRLSSSIRHNKNALEGETQNQVEMDLLRLLFLAIALIVCVMKVVDAHEFPLGRAWPEAVLGESKRTADRSPPSPIASTPRRGNPPYRPCRKPCRSPGRRQPCCRGGN</sequence>
<comment type="caution">
    <text evidence="2">The sequence shown here is derived from an EMBL/GenBank/DDBJ whole genome shotgun (WGS) entry which is preliminary data.</text>
</comment>
<reference evidence="2 3" key="1">
    <citation type="submission" date="2021-07" db="EMBL/GenBank/DDBJ databases">
        <title>The Aristolochia fimbriata genome: insights into angiosperm evolution, floral development and chemical biosynthesis.</title>
        <authorList>
            <person name="Jiao Y."/>
        </authorList>
    </citation>
    <scope>NUCLEOTIDE SEQUENCE [LARGE SCALE GENOMIC DNA]</scope>
    <source>
        <strain evidence="2">IBCAS-2021</strain>
        <tissue evidence="2">Leaf</tissue>
    </source>
</reference>
<evidence type="ECO:0000313" key="2">
    <source>
        <dbReference type="EMBL" id="KAG9441819.1"/>
    </source>
</evidence>